<proteinExistence type="predicted"/>
<name>A0A9P4Q467_9PEZI</name>
<accession>A0A9P4Q467</accession>
<dbReference type="Gene3D" id="1.20.1280.50">
    <property type="match status" value="1"/>
</dbReference>
<comment type="caution">
    <text evidence="2">The sequence shown here is derived from an EMBL/GenBank/DDBJ whole genome shotgun (WGS) entry which is preliminary data.</text>
</comment>
<evidence type="ECO:0000313" key="3">
    <source>
        <dbReference type="Proteomes" id="UP000799441"/>
    </source>
</evidence>
<dbReference type="PROSITE" id="PS50181">
    <property type="entry name" value="FBOX"/>
    <property type="match status" value="1"/>
</dbReference>
<organism evidence="2 3">
    <name type="scientific">Polychaeton citri CBS 116435</name>
    <dbReference type="NCBI Taxonomy" id="1314669"/>
    <lineage>
        <taxon>Eukaryota</taxon>
        <taxon>Fungi</taxon>
        <taxon>Dikarya</taxon>
        <taxon>Ascomycota</taxon>
        <taxon>Pezizomycotina</taxon>
        <taxon>Dothideomycetes</taxon>
        <taxon>Dothideomycetidae</taxon>
        <taxon>Capnodiales</taxon>
        <taxon>Capnodiaceae</taxon>
        <taxon>Polychaeton</taxon>
    </lineage>
</organism>
<gene>
    <name evidence="2" type="ORF">K431DRAFT_143135</name>
</gene>
<dbReference type="CDD" id="cd09917">
    <property type="entry name" value="F-box_SF"/>
    <property type="match status" value="1"/>
</dbReference>
<dbReference type="SMART" id="SM00256">
    <property type="entry name" value="FBOX"/>
    <property type="match status" value="1"/>
</dbReference>
<dbReference type="AlphaFoldDB" id="A0A9P4Q467"/>
<evidence type="ECO:0000259" key="1">
    <source>
        <dbReference type="PROSITE" id="PS50181"/>
    </source>
</evidence>
<dbReference type="InterPro" id="IPR036047">
    <property type="entry name" value="F-box-like_dom_sf"/>
</dbReference>
<evidence type="ECO:0000313" key="2">
    <source>
        <dbReference type="EMBL" id="KAF2718016.1"/>
    </source>
</evidence>
<feature type="domain" description="F-box" evidence="1">
    <location>
        <begin position="2"/>
        <end position="51"/>
    </location>
</feature>
<keyword evidence="3" id="KW-1185">Reference proteome</keyword>
<dbReference type="InterPro" id="IPR001810">
    <property type="entry name" value="F-box_dom"/>
</dbReference>
<sequence>MTMSLSQLPDELLLHVLFFLDVPELLALSRTCRRLRALTLDPLLHRSRRRHSQWQVQHLYPRRPAISTLQPPTASIYLTRTHVAARRLHWSLVCIRLNRNLARRPKLSTLISTNIVPKECCKVDRRSGEFLWGTGVSGGLIERKRQVEREKFKEGLRVWLERKARDIKEKKREGGVGVLVWRFSRRLKLNSSNDRQPRDQLHWHSEKPKKEKVSGLKRFWEGLSGDVMR</sequence>
<dbReference type="Proteomes" id="UP000799441">
    <property type="component" value="Unassembled WGS sequence"/>
</dbReference>
<dbReference type="Pfam" id="PF12937">
    <property type="entry name" value="F-box-like"/>
    <property type="match status" value="1"/>
</dbReference>
<dbReference type="SUPFAM" id="SSF81383">
    <property type="entry name" value="F-box domain"/>
    <property type="match status" value="1"/>
</dbReference>
<dbReference type="EMBL" id="MU003832">
    <property type="protein sequence ID" value="KAF2718016.1"/>
    <property type="molecule type" value="Genomic_DNA"/>
</dbReference>
<protein>
    <recommendedName>
        <fullName evidence="1">F-box domain-containing protein</fullName>
    </recommendedName>
</protein>
<dbReference type="OrthoDB" id="3219396at2759"/>
<reference evidence="2" key="1">
    <citation type="journal article" date="2020" name="Stud. Mycol.">
        <title>101 Dothideomycetes genomes: a test case for predicting lifestyles and emergence of pathogens.</title>
        <authorList>
            <person name="Haridas S."/>
            <person name="Albert R."/>
            <person name="Binder M."/>
            <person name="Bloem J."/>
            <person name="Labutti K."/>
            <person name="Salamov A."/>
            <person name="Andreopoulos B."/>
            <person name="Baker S."/>
            <person name="Barry K."/>
            <person name="Bills G."/>
            <person name="Bluhm B."/>
            <person name="Cannon C."/>
            <person name="Castanera R."/>
            <person name="Culley D."/>
            <person name="Daum C."/>
            <person name="Ezra D."/>
            <person name="Gonzalez J."/>
            <person name="Henrissat B."/>
            <person name="Kuo A."/>
            <person name="Liang C."/>
            <person name="Lipzen A."/>
            <person name="Lutzoni F."/>
            <person name="Magnuson J."/>
            <person name="Mondo S."/>
            <person name="Nolan M."/>
            <person name="Ohm R."/>
            <person name="Pangilinan J."/>
            <person name="Park H.-J."/>
            <person name="Ramirez L."/>
            <person name="Alfaro M."/>
            <person name="Sun H."/>
            <person name="Tritt A."/>
            <person name="Yoshinaga Y."/>
            <person name="Zwiers L.-H."/>
            <person name="Turgeon B."/>
            <person name="Goodwin S."/>
            <person name="Spatafora J."/>
            <person name="Crous P."/>
            <person name="Grigoriev I."/>
        </authorList>
    </citation>
    <scope>NUCLEOTIDE SEQUENCE</scope>
    <source>
        <strain evidence="2">CBS 116435</strain>
    </source>
</reference>